<reference evidence="4 5" key="1">
    <citation type="submission" date="2018-05" db="EMBL/GenBank/DDBJ databases">
        <title>Genomic Encyclopedia of Type Strains, Phase IV (KMG-IV): sequencing the most valuable type-strain genomes for metagenomic binning, comparative biology and taxonomic classification.</title>
        <authorList>
            <person name="Goeker M."/>
        </authorList>
    </citation>
    <scope>NUCLEOTIDE SEQUENCE [LARGE SCALE GENOMIC DNA]</scope>
    <source>
        <strain evidence="4 5">DSM 16097</strain>
    </source>
</reference>
<protein>
    <submittedName>
        <fullName evidence="4">TetR family transcriptional regulator</fullName>
    </submittedName>
</protein>
<keyword evidence="1 2" id="KW-0238">DNA-binding</keyword>
<comment type="caution">
    <text evidence="4">The sequence shown here is derived from an EMBL/GenBank/DDBJ whole genome shotgun (WGS) entry which is preliminary data.</text>
</comment>
<dbReference type="InterPro" id="IPR001647">
    <property type="entry name" value="HTH_TetR"/>
</dbReference>
<feature type="domain" description="HTH tetR-type" evidence="3">
    <location>
        <begin position="3"/>
        <end position="63"/>
    </location>
</feature>
<dbReference type="AlphaFoldDB" id="A0A316GRT4"/>
<feature type="DNA-binding region" description="H-T-H motif" evidence="2">
    <location>
        <begin position="26"/>
        <end position="45"/>
    </location>
</feature>
<organism evidence="4 5">
    <name type="scientific">Roseicyclus mahoneyensis</name>
    <dbReference type="NCBI Taxonomy" id="164332"/>
    <lineage>
        <taxon>Bacteria</taxon>
        <taxon>Pseudomonadati</taxon>
        <taxon>Pseudomonadota</taxon>
        <taxon>Alphaproteobacteria</taxon>
        <taxon>Rhodobacterales</taxon>
        <taxon>Roseobacteraceae</taxon>
        <taxon>Roseicyclus</taxon>
    </lineage>
</organism>
<evidence type="ECO:0000313" key="5">
    <source>
        <dbReference type="Proteomes" id="UP000245708"/>
    </source>
</evidence>
<dbReference type="Pfam" id="PF00440">
    <property type="entry name" value="TetR_N"/>
    <property type="match status" value="1"/>
</dbReference>
<dbReference type="PROSITE" id="PS50977">
    <property type="entry name" value="HTH_TETR_2"/>
    <property type="match status" value="1"/>
</dbReference>
<dbReference type="InterPro" id="IPR009057">
    <property type="entry name" value="Homeodomain-like_sf"/>
</dbReference>
<dbReference type="Proteomes" id="UP000245708">
    <property type="component" value="Unassembled WGS sequence"/>
</dbReference>
<dbReference type="EMBL" id="QGGW01000001">
    <property type="protein sequence ID" value="PWK62772.1"/>
    <property type="molecule type" value="Genomic_DNA"/>
</dbReference>
<gene>
    <name evidence="4" type="ORF">C7455_101808</name>
</gene>
<evidence type="ECO:0000256" key="2">
    <source>
        <dbReference type="PROSITE-ProRule" id="PRU00335"/>
    </source>
</evidence>
<dbReference type="OrthoDB" id="2356263at2"/>
<evidence type="ECO:0000259" key="3">
    <source>
        <dbReference type="PROSITE" id="PS50977"/>
    </source>
</evidence>
<proteinExistence type="predicted"/>
<keyword evidence="5" id="KW-1185">Reference proteome</keyword>
<accession>A0A316GRT4</accession>
<dbReference type="RefSeq" id="WP_109665660.1">
    <property type="nucleotide sequence ID" value="NZ_QGGW01000001.1"/>
</dbReference>
<evidence type="ECO:0000313" key="4">
    <source>
        <dbReference type="EMBL" id="PWK62772.1"/>
    </source>
</evidence>
<evidence type="ECO:0000256" key="1">
    <source>
        <dbReference type="ARBA" id="ARBA00023125"/>
    </source>
</evidence>
<dbReference type="Gene3D" id="1.10.357.10">
    <property type="entry name" value="Tetracycline Repressor, domain 2"/>
    <property type="match status" value="1"/>
</dbReference>
<dbReference type="GO" id="GO:0003677">
    <property type="term" value="F:DNA binding"/>
    <property type="evidence" value="ECO:0007669"/>
    <property type="project" value="UniProtKB-UniRule"/>
</dbReference>
<name>A0A316GRT4_9RHOB</name>
<sequence>MTNLNKPDLLIAMAAHVRGTGLAGASLRPLARAAGTSDRMLIYHFGSKGALIAALLEHLSAEMLSAMAAALPRPRAPSEAAALAEIVALLRTPTFRPYLRVWLDILSGAGWGDADHIAAARRILVGQIDWIITRLPETLEQPKPRAKEMLGLIHGALVLEVAGMTKAADLMLARAYPKG</sequence>
<dbReference type="SUPFAM" id="SSF46689">
    <property type="entry name" value="Homeodomain-like"/>
    <property type="match status" value="1"/>
</dbReference>